<accession>A0AAC9T3C9</accession>
<name>A0AAC9T3C9_UREPR</name>
<keyword evidence="1" id="KW-0732">Signal</keyword>
<sequence>MKLKYKKILLGGLVAAISLASATAIITSCKDTKKNNSNNPTTKFDLQSRRKDYVEGLKFWLNGGKTSSGTKFEKVITESSQIKERLSKNQKLGTTRDSGSLVQDDAAYSFGIAPDYVHYRWNSATIKDAVPEYLRSYYNENLTKGDSFKNATADKFANYNIGVLLVADSKVASHGKLLEASGGSVGGLLIQSRSTGYTSKAPADIEPNFLFGNQNPYVAEKESDHAGRPNYFVDPFSGLITTGKTLDRIYDAKKFDNVHNATINGKTGFNSFEEYAQVASDIARKNFSNWAKSNNEWKGKTVLNMMSNPQDYAGFLINPEIKTDVDKFNVGNVFIPQPVYFPGIYASQDDPFTPGLGAKFPLPLKNINQIQSYVDDYGWIGGKTLVGDSNKELSKTISPTIGDAFENTTDIVIYSYNEYLIEGFEPGTAKGEEVLKKFETNLANYVNGLTKETKNQFVPTKVLKEKPVVGKNFFIERKGKFYDACYGFAGQDLVVNTLNKWTRGANAQNIDLGYPIFNKNTVKHIRAFKDSLGVKVLDKQK</sequence>
<protein>
    <submittedName>
        <fullName evidence="2">Iron ABC transporter substrate-binding protein</fullName>
    </submittedName>
</protein>
<reference evidence="2 3" key="1">
    <citation type="submission" date="2017-06" db="EMBL/GenBank/DDBJ databases">
        <title>Genome Sequencing and Comparative Genomics Analysis of Five Ureaplasma Urealyticums with Different Drug Resistance.</title>
        <authorList>
            <person name="Ma L."/>
            <person name="Jia T."/>
        </authorList>
    </citation>
    <scope>NUCLEOTIDE SEQUENCE [LARGE SCALE GENOMIC DNA]</scope>
    <source>
        <strain evidence="3">hebnu uu3</strain>
    </source>
</reference>
<dbReference type="Proteomes" id="UP000197054">
    <property type="component" value="Chromosome"/>
</dbReference>
<evidence type="ECO:0000313" key="2">
    <source>
        <dbReference type="EMBL" id="ASD30028.1"/>
    </source>
</evidence>
<feature type="chain" id="PRO_5041973704" evidence="1">
    <location>
        <begin position="23"/>
        <end position="541"/>
    </location>
</feature>
<dbReference type="EMBL" id="CP021991">
    <property type="protein sequence ID" value="ASD30028.1"/>
    <property type="molecule type" value="Genomic_DNA"/>
</dbReference>
<dbReference type="AlphaFoldDB" id="A0AAC9T3C9"/>
<dbReference type="RefSeq" id="WP_006689122.1">
    <property type="nucleotide sequence ID" value="NZ_CAMQQM010000021.1"/>
</dbReference>
<proteinExistence type="predicted"/>
<organism evidence="2 3">
    <name type="scientific">Ureaplasma parvum</name>
    <name type="common">Ureaplasma urealyticum biotype 1</name>
    <dbReference type="NCBI Taxonomy" id="134821"/>
    <lineage>
        <taxon>Bacteria</taxon>
        <taxon>Bacillati</taxon>
        <taxon>Mycoplasmatota</taxon>
        <taxon>Mycoplasmoidales</taxon>
        <taxon>Mycoplasmoidaceae</taxon>
        <taxon>Ureaplasma</taxon>
    </lineage>
</organism>
<feature type="signal peptide" evidence="1">
    <location>
        <begin position="1"/>
        <end position="22"/>
    </location>
</feature>
<evidence type="ECO:0000313" key="3">
    <source>
        <dbReference type="Proteomes" id="UP000197054"/>
    </source>
</evidence>
<dbReference type="PROSITE" id="PS51257">
    <property type="entry name" value="PROKAR_LIPOPROTEIN"/>
    <property type="match status" value="1"/>
</dbReference>
<evidence type="ECO:0000256" key="1">
    <source>
        <dbReference type="SAM" id="SignalP"/>
    </source>
</evidence>
<gene>
    <name evidence="2" type="ORF">CEG42_02225</name>
</gene>